<protein>
    <submittedName>
        <fullName evidence="1">Uncharacterized protein</fullName>
    </submittedName>
</protein>
<comment type="caution">
    <text evidence="1">The sequence shown here is derived from an EMBL/GenBank/DDBJ whole genome shotgun (WGS) entry which is preliminary data.</text>
</comment>
<dbReference type="RefSeq" id="WP_018383634.1">
    <property type="nucleotide sequence ID" value="NZ_LLZU01000003.1"/>
</dbReference>
<dbReference type="OrthoDB" id="4196369at2"/>
<dbReference type="Proteomes" id="UP000050867">
    <property type="component" value="Unassembled WGS sequence"/>
</dbReference>
<reference evidence="1 2" key="1">
    <citation type="submission" date="2015-10" db="EMBL/GenBank/DDBJ databases">
        <title>Draft genome sequence of pyrrolomycin-producing Streptomyces vitaminophilus.</title>
        <authorList>
            <person name="Graham D.E."/>
            <person name="Mahan K.M."/>
            <person name="Klingeman D.M."/>
            <person name="Hettich R.L."/>
            <person name="Parry R.J."/>
        </authorList>
    </citation>
    <scope>NUCLEOTIDE SEQUENCE [LARGE SCALE GENOMIC DNA]</scope>
    <source>
        <strain evidence="1 2">ATCC 31673</strain>
    </source>
</reference>
<dbReference type="AlphaFoldDB" id="A0A0T6LXJ3"/>
<dbReference type="eggNOG" id="ENOG5034AJI">
    <property type="taxonomic scope" value="Bacteria"/>
</dbReference>
<evidence type="ECO:0000313" key="2">
    <source>
        <dbReference type="Proteomes" id="UP000050867"/>
    </source>
</evidence>
<accession>A0A0T6LXJ3</accession>
<proteinExistence type="predicted"/>
<evidence type="ECO:0000313" key="1">
    <source>
        <dbReference type="EMBL" id="KRV50883.1"/>
    </source>
</evidence>
<organism evidence="1 2">
    <name type="scientific">Wenjunlia vitaminophila</name>
    <name type="common">Streptomyces vitaminophilus</name>
    <dbReference type="NCBI Taxonomy" id="76728"/>
    <lineage>
        <taxon>Bacteria</taxon>
        <taxon>Bacillati</taxon>
        <taxon>Actinomycetota</taxon>
        <taxon>Actinomycetes</taxon>
        <taxon>Kitasatosporales</taxon>
        <taxon>Streptomycetaceae</taxon>
        <taxon>Wenjunlia</taxon>
    </lineage>
</organism>
<dbReference type="EMBL" id="LLZU01000003">
    <property type="protein sequence ID" value="KRV50883.1"/>
    <property type="molecule type" value="Genomic_DNA"/>
</dbReference>
<sequence length="208" mass="22963">MVDVAPALPAPTGYTVVIPPGWSRIPLRSGTDEAVKKIVDEAVEQLPDDVPKDKLSLLRMDLIKRLRKASREAKSNSGLDLYLPVETMHGVFVAASFIVSEFRYESVTEIDPSMVAARLLSTSEGAEPTTLDGAIGMRVERVAEPSEKRGVEYASRRVDYVVNVPEDPNRWVSVGFSTVADGEPRSEFADVLVELFDAIMTTFRWSHP</sequence>
<gene>
    <name evidence="1" type="ORF">AQ490_13095</name>
</gene>
<name>A0A0T6LXJ3_WENVI</name>
<keyword evidence="2" id="KW-1185">Reference proteome</keyword>
<dbReference type="STRING" id="76728.AQ490_13095"/>